<evidence type="ECO:0000313" key="2">
    <source>
        <dbReference type="EMBL" id="MBX63619.1"/>
    </source>
</evidence>
<name>A0A2P2Q9S1_RHIMU</name>
<sequence>MGGSKFHQGSIFRTTSQGTFIPNPSLLDTTYTQCLYMIVLLFWLWLKISV</sequence>
<reference evidence="2" key="1">
    <citation type="submission" date="2018-02" db="EMBL/GenBank/DDBJ databases">
        <title>Rhizophora mucronata_Transcriptome.</title>
        <authorList>
            <person name="Meera S.P."/>
            <person name="Sreeshan A."/>
            <person name="Augustine A."/>
        </authorList>
    </citation>
    <scope>NUCLEOTIDE SEQUENCE</scope>
    <source>
        <tissue evidence="2">Leaf</tissue>
    </source>
</reference>
<keyword evidence="1" id="KW-1133">Transmembrane helix</keyword>
<keyword evidence="1" id="KW-0812">Transmembrane</keyword>
<evidence type="ECO:0000256" key="1">
    <source>
        <dbReference type="SAM" id="Phobius"/>
    </source>
</evidence>
<dbReference type="AlphaFoldDB" id="A0A2P2Q9S1"/>
<feature type="transmembrane region" description="Helical" evidence="1">
    <location>
        <begin position="30"/>
        <end position="46"/>
    </location>
</feature>
<protein>
    <submittedName>
        <fullName evidence="2">Uncharacterized protein</fullName>
    </submittedName>
</protein>
<keyword evidence="1" id="KW-0472">Membrane</keyword>
<accession>A0A2P2Q9S1</accession>
<organism evidence="2">
    <name type="scientific">Rhizophora mucronata</name>
    <name type="common">Asiatic mangrove</name>
    <dbReference type="NCBI Taxonomy" id="61149"/>
    <lineage>
        <taxon>Eukaryota</taxon>
        <taxon>Viridiplantae</taxon>
        <taxon>Streptophyta</taxon>
        <taxon>Embryophyta</taxon>
        <taxon>Tracheophyta</taxon>
        <taxon>Spermatophyta</taxon>
        <taxon>Magnoliopsida</taxon>
        <taxon>eudicotyledons</taxon>
        <taxon>Gunneridae</taxon>
        <taxon>Pentapetalae</taxon>
        <taxon>rosids</taxon>
        <taxon>fabids</taxon>
        <taxon>Malpighiales</taxon>
        <taxon>Rhizophoraceae</taxon>
        <taxon>Rhizophora</taxon>
    </lineage>
</organism>
<dbReference type="EMBL" id="GGEC01083135">
    <property type="protein sequence ID" value="MBX63619.1"/>
    <property type="molecule type" value="Transcribed_RNA"/>
</dbReference>
<proteinExistence type="predicted"/>